<comment type="caution">
    <text evidence="2">The sequence shown here is derived from an EMBL/GenBank/DDBJ whole genome shotgun (WGS) entry which is preliminary data.</text>
</comment>
<gene>
    <name evidence="2" type="ORF">EHQ43_18585</name>
</gene>
<dbReference type="Proteomes" id="UP000297641">
    <property type="component" value="Unassembled WGS sequence"/>
</dbReference>
<evidence type="ECO:0000313" key="2">
    <source>
        <dbReference type="EMBL" id="TGL01910.1"/>
    </source>
</evidence>
<proteinExistence type="predicted"/>
<dbReference type="RefSeq" id="WP_135772004.1">
    <property type="nucleotide sequence ID" value="NZ_RQFT01000016.1"/>
</dbReference>
<evidence type="ECO:0000256" key="1">
    <source>
        <dbReference type="SAM" id="Phobius"/>
    </source>
</evidence>
<keyword evidence="1" id="KW-0472">Membrane</keyword>
<name>A0A7I0HMH6_9LEPT</name>
<evidence type="ECO:0000313" key="3">
    <source>
        <dbReference type="Proteomes" id="UP000297641"/>
    </source>
</evidence>
<keyword evidence="1" id="KW-1133">Transmembrane helix</keyword>
<organism evidence="2 3">
    <name type="scientific">Leptospira bouyouniensis</name>
    <dbReference type="NCBI Taxonomy" id="2484911"/>
    <lineage>
        <taxon>Bacteria</taxon>
        <taxon>Pseudomonadati</taxon>
        <taxon>Spirochaetota</taxon>
        <taxon>Spirochaetia</taxon>
        <taxon>Leptospirales</taxon>
        <taxon>Leptospiraceae</taxon>
        <taxon>Leptospira</taxon>
    </lineage>
</organism>
<keyword evidence="1" id="KW-0812">Transmembrane</keyword>
<dbReference type="EMBL" id="RQFT01000016">
    <property type="protein sequence ID" value="TGL01910.1"/>
    <property type="molecule type" value="Genomic_DNA"/>
</dbReference>
<reference evidence="2 3" key="1">
    <citation type="journal article" date="2019" name="PLoS Negl. Trop. Dis.">
        <title>Revisiting the worldwide diversity of Leptospira species in the environment.</title>
        <authorList>
            <person name="Vincent A.T."/>
            <person name="Schiettekatte O."/>
            <person name="Bourhy P."/>
            <person name="Veyrier F.J."/>
            <person name="Picardeau M."/>
        </authorList>
    </citation>
    <scope>NUCLEOTIDE SEQUENCE [LARGE SCALE GENOMIC DNA]</scope>
    <source>
        <strain evidence="2 3">201800273</strain>
    </source>
</reference>
<accession>A0A7I0HMH6</accession>
<sequence>MKLKLPIYIILICSLFILSECIIIRNNKINEPSLKNLIDSNKIGITLTLNGCFPDDLTPCNYSTKNYALLIKHLIKSSMISDINGSSKDLKKSDYIIDFYWKENIRSFHDILTEMVSVFSIGLIPTYRNYKITLVAIIKSNTGRILKTIEFSESFLEVRHLFLAYKWWFNNEDKNETIKSNMIDLLLQDIAEVNE</sequence>
<protein>
    <submittedName>
        <fullName evidence="2">Uncharacterized protein</fullName>
    </submittedName>
</protein>
<dbReference type="AlphaFoldDB" id="A0A7I0HMH6"/>
<feature type="transmembrane region" description="Helical" evidence="1">
    <location>
        <begin position="6"/>
        <end position="24"/>
    </location>
</feature>